<dbReference type="RefSeq" id="WP_101764402.1">
    <property type="nucleotide sequence ID" value="NZ_JBBCZJ010000001.1"/>
</dbReference>
<dbReference type="InterPro" id="IPR010982">
    <property type="entry name" value="Lambda_DNA-bd_dom_sf"/>
</dbReference>
<dbReference type="InterPro" id="IPR001387">
    <property type="entry name" value="Cro/C1-type_HTH"/>
</dbReference>
<gene>
    <name evidence="2" type="ORF">PZBJ_22720</name>
</gene>
<proteinExistence type="predicted"/>
<accession>A0ABX4SK58</accession>
<dbReference type="Proteomes" id="UP000234296">
    <property type="component" value="Unassembled WGS sequence"/>
</dbReference>
<protein>
    <submittedName>
        <fullName evidence="2">XRE family transcriptional regulator</fullName>
    </submittedName>
</protein>
<dbReference type="CDD" id="cd00093">
    <property type="entry name" value="HTH_XRE"/>
    <property type="match status" value="1"/>
</dbReference>
<evidence type="ECO:0000259" key="1">
    <source>
        <dbReference type="PROSITE" id="PS50943"/>
    </source>
</evidence>
<dbReference type="EMBL" id="PJRT01000033">
    <property type="protein sequence ID" value="PLR19731.1"/>
    <property type="molecule type" value="Genomic_DNA"/>
</dbReference>
<name>A0ABX4SK58_9GAMM</name>
<dbReference type="SUPFAM" id="SSF47413">
    <property type="entry name" value="lambda repressor-like DNA-binding domains"/>
    <property type="match status" value="1"/>
</dbReference>
<dbReference type="PROSITE" id="PS50943">
    <property type="entry name" value="HTH_CROC1"/>
    <property type="match status" value="1"/>
</dbReference>
<organism evidence="2 3">
    <name type="scientific">Pantoea endophytica</name>
    <dbReference type="NCBI Taxonomy" id="92488"/>
    <lineage>
        <taxon>Bacteria</taxon>
        <taxon>Pseudomonadati</taxon>
        <taxon>Pseudomonadota</taxon>
        <taxon>Gammaproteobacteria</taxon>
        <taxon>Enterobacterales</taxon>
        <taxon>Erwiniaceae</taxon>
        <taxon>Pantoea</taxon>
    </lineage>
</organism>
<sequence>MLPGLQAIGAKCQERRKANRWTQADAATRAGIHRTVISQIENGHYAGSLKAFTLYLTSLGLKLSAIDFSFPQLEDLDTLFDEG</sequence>
<reference evidence="3" key="1">
    <citation type="submission" date="2017-12" db="EMBL/GenBank/DDBJ databases">
        <title>The genome sequence of Pantoea sp. 596.</title>
        <authorList>
            <person name="Gao J."/>
            <person name="Mao X."/>
            <person name="Sun J."/>
        </authorList>
    </citation>
    <scope>NUCLEOTIDE SEQUENCE [LARGE SCALE GENOMIC DNA]</scope>
    <source>
        <strain evidence="3">596</strain>
    </source>
</reference>
<feature type="domain" description="HTH cro/C1-type" evidence="1">
    <location>
        <begin position="13"/>
        <end position="66"/>
    </location>
</feature>
<evidence type="ECO:0000313" key="2">
    <source>
        <dbReference type="EMBL" id="PLR19731.1"/>
    </source>
</evidence>
<dbReference type="Pfam" id="PF01381">
    <property type="entry name" value="HTH_3"/>
    <property type="match status" value="1"/>
</dbReference>
<keyword evidence="3" id="KW-1185">Reference proteome</keyword>
<comment type="caution">
    <text evidence="2">The sequence shown here is derived from an EMBL/GenBank/DDBJ whole genome shotgun (WGS) entry which is preliminary data.</text>
</comment>
<evidence type="ECO:0000313" key="3">
    <source>
        <dbReference type="Proteomes" id="UP000234296"/>
    </source>
</evidence>
<dbReference type="Gene3D" id="1.10.260.40">
    <property type="entry name" value="lambda repressor-like DNA-binding domains"/>
    <property type="match status" value="1"/>
</dbReference>
<dbReference type="SMART" id="SM00530">
    <property type="entry name" value="HTH_XRE"/>
    <property type="match status" value="1"/>
</dbReference>